<proteinExistence type="inferred from homology"/>
<reference evidence="1" key="1">
    <citation type="journal article" date="2015" name="Nature">
        <title>Complex archaea that bridge the gap between prokaryotes and eukaryotes.</title>
        <authorList>
            <person name="Spang A."/>
            <person name="Saw J.H."/>
            <person name="Jorgensen S.L."/>
            <person name="Zaremba-Niedzwiedzka K."/>
            <person name="Martijn J."/>
            <person name="Lind A.E."/>
            <person name="van Eijk R."/>
            <person name="Schleper C."/>
            <person name="Guy L."/>
            <person name="Ettema T.J."/>
        </authorList>
    </citation>
    <scope>NUCLEOTIDE SEQUENCE</scope>
</reference>
<dbReference type="Pfam" id="PF03864">
    <property type="entry name" value="Phage_cap_E"/>
    <property type="match status" value="1"/>
</dbReference>
<dbReference type="InterPro" id="IPR005564">
    <property type="entry name" value="Major_capsid_GpE"/>
</dbReference>
<dbReference type="EMBL" id="LAZR01010202">
    <property type="protein sequence ID" value="KKM68257.1"/>
    <property type="molecule type" value="Genomic_DNA"/>
</dbReference>
<sequence>MPDLFSTDVLNGIVRNLKVPRTGILDRYFPEVQTEDSEEIHFDRETGKRRISPFVSPLVEGQIVEEEGFQTDSFKPAYIKDKRPFDANRPFKRVIGEQLGGSLSPAARMEQIVAGTLRDQLNMLTRRFEWMAVKTLVDGKITIVGDKYPSKLVDFNRAAALDPADLTGTARWSESGSAPLDDLQTWSDLVAKEEGVAPVDVVLAVDVWKNFRSHADVKDRLDTRRGVGGGPLDLGAQLGEGMTFRGTIDGFNIFTYSGWYVDPADDTEKKMFPDGGVLMVGPVEGVRAYGAIRDHDTLIAMPWFVKSWLEDDPSVRFILLQSAPLMVPYRINATLAIDVLNGGA</sequence>
<gene>
    <name evidence="1" type="ORF">LCGC14_1462700</name>
</gene>
<protein>
    <recommendedName>
        <fullName evidence="2">Major capsid protein E</fullName>
    </recommendedName>
</protein>
<name>A0A0F9MGK8_9ZZZZ</name>
<comment type="caution">
    <text evidence="1">The sequence shown here is derived from an EMBL/GenBank/DDBJ whole genome shotgun (WGS) entry which is preliminary data.</text>
</comment>
<organism evidence="1">
    <name type="scientific">marine sediment metagenome</name>
    <dbReference type="NCBI Taxonomy" id="412755"/>
    <lineage>
        <taxon>unclassified sequences</taxon>
        <taxon>metagenomes</taxon>
        <taxon>ecological metagenomes</taxon>
    </lineage>
</organism>
<accession>A0A0F9MGK8</accession>
<evidence type="ECO:0008006" key="2">
    <source>
        <dbReference type="Google" id="ProtNLM"/>
    </source>
</evidence>
<dbReference type="Gene3D" id="3.30.1930.10">
    <property type="entry name" value="capsid protein of prophage domain"/>
    <property type="match status" value="1"/>
</dbReference>
<dbReference type="Gene3D" id="3.15.30.10">
    <property type="entry name" value="putative capsid protein of prophage domain like"/>
    <property type="match status" value="1"/>
</dbReference>
<dbReference type="AlphaFoldDB" id="A0A0F9MGK8"/>
<dbReference type="HAMAP" id="MF_04133">
    <property type="entry name" value="CAPSID_LAMBDA"/>
    <property type="match status" value="1"/>
</dbReference>
<evidence type="ECO:0000313" key="1">
    <source>
        <dbReference type="EMBL" id="KKM68257.1"/>
    </source>
</evidence>